<dbReference type="EMBL" id="KN846970">
    <property type="protein sequence ID" value="KIW83952.1"/>
    <property type="molecule type" value="Genomic_DNA"/>
</dbReference>
<dbReference type="PANTHER" id="PTHR47425:SF3">
    <property type="entry name" value="ZN(II)2CYS6 TRANSCRIPTION FACTOR (EUROFUNG)"/>
    <property type="match status" value="1"/>
</dbReference>
<keyword evidence="9" id="KW-1185">Reference proteome</keyword>
<dbReference type="PANTHER" id="PTHR47425">
    <property type="entry name" value="FARB-RELATED"/>
    <property type="match status" value="1"/>
</dbReference>
<sequence>MPTTVQHRIKRAAKACLSCRKRKIKCDYATKGSPCSNCDQDDFECLAVERKKRKTTVVRTLPGVNTTNLSSPLAQACHEPPGTSATRFQGSGESVVDALSATPEGLEQRSTRRTSSFSRHSLLHSVPHYAFLMRLSEPQRSDTRPLEDIVLQLASDKNQGSSAPSSTCGESELHYLRTVGCFDIPRRDVLSALIDAYLTIFHPFFPVVQKPEFLKSIKSIEVSLTTSPYGASQASPAQNASGHELAPQNSQFSLLLLQAVLFIAIGVVSSEVVSAAGFTSRKQARHTYYLKARRLYDLDYEEDPIATIQALLLISQYYPSITERKHTWHWIHQAISLAQVSGLHRDPGNVAHRALWARIWWACVVRDRCNGLGTGRPLVINSLDCTTAMLVLDDVKEEGDSEQDLEIKAMFIEFVKLCQIVEGIVTLRYSSSATDTTPPDQLQVCEDALERWTRSLPPQAKRQGHLQTVSENMGVATMYRAILHACLNTIRIALYQSLTLWNGAGDWTTTCQQKVEFAALDNTQLFTHLVNLDLVRFCPTIAVTFTLAPLIVHVLGIRSSRSEERLQVHKNRFELCMIFLRQLRDIYWHAIFYCEFFELAASIKDHQLRTQMSEAHDPLASFLTQRISVGDLMVLRHYQNLGRDGEVDDLSLASAASPIYPRGWPQNARPDGHDHDNQGEGSSNLNIQSHSSVSADPDPVYLNHIESMNMNEWLAAHSRAGQSIPFA</sequence>
<evidence type="ECO:0000313" key="9">
    <source>
        <dbReference type="Proteomes" id="UP000053029"/>
    </source>
</evidence>
<keyword evidence="5" id="KW-0539">Nucleus</keyword>
<evidence type="ECO:0000256" key="1">
    <source>
        <dbReference type="ARBA" id="ARBA00022723"/>
    </source>
</evidence>
<dbReference type="SMART" id="SM00906">
    <property type="entry name" value="Fungal_trans"/>
    <property type="match status" value="1"/>
</dbReference>
<dbReference type="PROSITE" id="PS00463">
    <property type="entry name" value="ZN2_CY6_FUNGAL_1"/>
    <property type="match status" value="1"/>
</dbReference>
<evidence type="ECO:0000313" key="8">
    <source>
        <dbReference type="EMBL" id="KIW83952.1"/>
    </source>
</evidence>
<dbReference type="VEuPathDB" id="FungiDB:Z517_03198"/>
<dbReference type="Pfam" id="PF00172">
    <property type="entry name" value="Zn_clus"/>
    <property type="match status" value="1"/>
</dbReference>
<evidence type="ECO:0000256" key="3">
    <source>
        <dbReference type="ARBA" id="ARBA00023125"/>
    </source>
</evidence>
<dbReference type="GeneID" id="25302688"/>
<name>A0A0D2FBH0_9EURO</name>
<dbReference type="GO" id="GO:0008270">
    <property type="term" value="F:zinc ion binding"/>
    <property type="evidence" value="ECO:0007669"/>
    <property type="project" value="InterPro"/>
</dbReference>
<dbReference type="SUPFAM" id="SSF57701">
    <property type="entry name" value="Zn2/Cys6 DNA-binding domain"/>
    <property type="match status" value="1"/>
</dbReference>
<organism evidence="8 9">
    <name type="scientific">Fonsecaea pedrosoi CBS 271.37</name>
    <dbReference type="NCBI Taxonomy" id="1442368"/>
    <lineage>
        <taxon>Eukaryota</taxon>
        <taxon>Fungi</taxon>
        <taxon>Dikarya</taxon>
        <taxon>Ascomycota</taxon>
        <taxon>Pezizomycotina</taxon>
        <taxon>Eurotiomycetes</taxon>
        <taxon>Chaetothyriomycetidae</taxon>
        <taxon>Chaetothyriales</taxon>
        <taxon>Herpotrichiellaceae</taxon>
        <taxon>Fonsecaea</taxon>
    </lineage>
</organism>
<evidence type="ECO:0000256" key="4">
    <source>
        <dbReference type="ARBA" id="ARBA00023163"/>
    </source>
</evidence>
<evidence type="ECO:0000256" key="6">
    <source>
        <dbReference type="SAM" id="MobiDB-lite"/>
    </source>
</evidence>
<keyword evidence="2" id="KW-0805">Transcription regulation</keyword>
<dbReference type="InterPro" id="IPR001138">
    <property type="entry name" value="Zn2Cys6_DnaBD"/>
</dbReference>
<dbReference type="GO" id="GO:0006351">
    <property type="term" value="P:DNA-templated transcription"/>
    <property type="evidence" value="ECO:0007669"/>
    <property type="project" value="InterPro"/>
</dbReference>
<evidence type="ECO:0000259" key="7">
    <source>
        <dbReference type="PROSITE" id="PS50048"/>
    </source>
</evidence>
<feature type="compositionally biased region" description="Polar residues" evidence="6">
    <location>
        <begin position="679"/>
        <end position="694"/>
    </location>
</feature>
<dbReference type="OrthoDB" id="4161332at2759"/>
<dbReference type="HOGENOM" id="CLU_006329_6_0_1"/>
<feature type="domain" description="Zn(2)-C6 fungal-type" evidence="7">
    <location>
        <begin position="15"/>
        <end position="45"/>
    </location>
</feature>
<dbReference type="CDD" id="cd12148">
    <property type="entry name" value="fungal_TF_MHR"/>
    <property type="match status" value="1"/>
</dbReference>
<dbReference type="CDD" id="cd00067">
    <property type="entry name" value="GAL4"/>
    <property type="match status" value="1"/>
</dbReference>
<evidence type="ECO:0000256" key="5">
    <source>
        <dbReference type="ARBA" id="ARBA00023242"/>
    </source>
</evidence>
<proteinExistence type="predicted"/>
<reference evidence="8 9" key="1">
    <citation type="submission" date="2015-01" db="EMBL/GenBank/DDBJ databases">
        <title>The Genome Sequence of Fonsecaea pedrosoi CBS 271.37.</title>
        <authorList>
            <consortium name="The Broad Institute Genomics Platform"/>
            <person name="Cuomo C."/>
            <person name="de Hoog S."/>
            <person name="Gorbushina A."/>
            <person name="Stielow B."/>
            <person name="Teixiera M."/>
            <person name="Abouelleil A."/>
            <person name="Chapman S.B."/>
            <person name="Priest M."/>
            <person name="Young S.K."/>
            <person name="Wortman J."/>
            <person name="Nusbaum C."/>
            <person name="Birren B."/>
        </authorList>
    </citation>
    <scope>NUCLEOTIDE SEQUENCE [LARGE SCALE GENOMIC DNA]</scope>
    <source>
        <strain evidence="8 9">CBS 271.37</strain>
    </source>
</reference>
<evidence type="ECO:0000256" key="2">
    <source>
        <dbReference type="ARBA" id="ARBA00023015"/>
    </source>
</evidence>
<dbReference type="AlphaFoldDB" id="A0A0D2FBH0"/>
<dbReference type="PROSITE" id="PS50048">
    <property type="entry name" value="ZN2_CY6_FUNGAL_2"/>
    <property type="match status" value="1"/>
</dbReference>
<dbReference type="Proteomes" id="UP000053029">
    <property type="component" value="Unassembled WGS sequence"/>
</dbReference>
<dbReference type="Gene3D" id="4.10.240.10">
    <property type="entry name" value="Zn(2)-C6 fungal-type DNA-binding domain"/>
    <property type="match status" value="1"/>
</dbReference>
<keyword evidence="4" id="KW-0804">Transcription</keyword>
<feature type="region of interest" description="Disordered" evidence="6">
    <location>
        <begin position="663"/>
        <end position="698"/>
    </location>
</feature>
<accession>A0A0D2FBH0</accession>
<dbReference type="SMART" id="SM00066">
    <property type="entry name" value="GAL4"/>
    <property type="match status" value="1"/>
</dbReference>
<dbReference type="Pfam" id="PF04082">
    <property type="entry name" value="Fungal_trans"/>
    <property type="match status" value="1"/>
</dbReference>
<dbReference type="InterPro" id="IPR052761">
    <property type="entry name" value="Fungal_Detox/Toxin_TFs"/>
</dbReference>
<keyword evidence="3" id="KW-0238">DNA-binding</keyword>
<gene>
    <name evidence="8" type="ORF">Z517_03198</name>
</gene>
<dbReference type="RefSeq" id="XP_013287760.1">
    <property type="nucleotide sequence ID" value="XM_013432306.1"/>
</dbReference>
<keyword evidence="1" id="KW-0479">Metal-binding</keyword>
<dbReference type="GO" id="GO:0003677">
    <property type="term" value="F:DNA binding"/>
    <property type="evidence" value="ECO:0007669"/>
    <property type="project" value="UniProtKB-KW"/>
</dbReference>
<dbReference type="InterPro" id="IPR007219">
    <property type="entry name" value="XnlR_reg_dom"/>
</dbReference>
<dbReference type="GO" id="GO:0000981">
    <property type="term" value="F:DNA-binding transcription factor activity, RNA polymerase II-specific"/>
    <property type="evidence" value="ECO:0007669"/>
    <property type="project" value="InterPro"/>
</dbReference>
<protein>
    <recommendedName>
        <fullName evidence="7">Zn(2)-C6 fungal-type domain-containing protein</fullName>
    </recommendedName>
</protein>
<dbReference type="InterPro" id="IPR036864">
    <property type="entry name" value="Zn2-C6_fun-type_DNA-bd_sf"/>
</dbReference>